<evidence type="ECO:0000313" key="3">
    <source>
        <dbReference type="Proteomes" id="UP000321638"/>
    </source>
</evidence>
<dbReference type="InterPro" id="IPR024079">
    <property type="entry name" value="MetalloPept_cat_dom_sf"/>
</dbReference>
<accession>A0A5C8PI91</accession>
<keyword evidence="3" id="KW-1185">Reference proteome</keyword>
<feature type="domain" description="Lysine-specific metallo-endopeptidase" evidence="1">
    <location>
        <begin position="76"/>
        <end position="192"/>
    </location>
</feature>
<dbReference type="Gene3D" id="3.40.390.10">
    <property type="entry name" value="Collagenase (Catalytic Domain)"/>
    <property type="match status" value="1"/>
</dbReference>
<dbReference type="EMBL" id="VDUZ01000024">
    <property type="protein sequence ID" value="TXL73527.1"/>
    <property type="molecule type" value="Genomic_DNA"/>
</dbReference>
<dbReference type="SUPFAM" id="SSF55486">
    <property type="entry name" value="Metalloproteases ('zincins'), catalytic domain"/>
    <property type="match status" value="1"/>
</dbReference>
<dbReference type="GO" id="GO:0004222">
    <property type="term" value="F:metalloendopeptidase activity"/>
    <property type="evidence" value="ECO:0007669"/>
    <property type="project" value="InterPro"/>
</dbReference>
<evidence type="ECO:0000313" key="2">
    <source>
        <dbReference type="EMBL" id="TXL73527.1"/>
    </source>
</evidence>
<sequence>MRMFDIMMLLGSLQPQKTIPARITCAWAAFPDERVRGYMATALHIVERVNLRLGNLLAAADAEARWNAPEAPEQFWFGSFSRIKAAKVQRTFRGIPRHLASPQLKVVCDAGFGSYGEARPGILRIRLGHLWHDPDVPEKDAERVQTFVHEAAHICGRFSIAEGSFYGRDDAHSLTRWRMRATRNADNYGYYAIDAIDAIDHPTAG</sequence>
<dbReference type="Pfam" id="PF14521">
    <property type="entry name" value="Aspzincin_M35"/>
    <property type="match status" value="1"/>
</dbReference>
<comment type="caution">
    <text evidence="2">The sequence shown here is derived from an EMBL/GenBank/DDBJ whole genome shotgun (WGS) entry which is preliminary data.</text>
</comment>
<dbReference type="Proteomes" id="UP000321638">
    <property type="component" value="Unassembled WGS sequence"/>
</dbReference>
<gene>
    <name evidence="2" type="ORF">FHP25_20290</name>
</gene>
<name>A0A5C8PI91_9HYPH</name>
<evidence type="ECO:0000259" key="1">
    <source>
        <dbReference type="Pfam" id="PF14521"/>
    </source>
</evidence>
<protein>
    <recommendedName>
        <fullName evidence="1">Lysine-specific metallo-endopeptidase domain-containing protein</fullName>
    </recommendedName>
</protein>
<organism evidence="2 3">
    <name type="scientific">Vineibacter terrae</name>
    <dbReference type="NCBI Taxonomy" id="2586908"/>
    <lineage>
        <taxon>Bacteria</taxon>
        <taxon>Pseudomonadati</taxon>
        <taxon>Pseudomonadota</taxon>
        <taxon>Alphaproteobacteria</taxon>
        <taxon>Hyphomicrobiales</taxon>
        <taxon>Vineibacter</taxon>
    </lineage>
</organism>
<dbReference type="AlphaFoldDB" id="A0A5C8PI91"/>
<reference evidence="2 3" key="1">
    <citation type="submission" date="2019-06" db="EMBL/GenBank/DDBJ databases">
        <title>New taxonomy in bacterial strain CC-CFT640, isolated from vineyard.</title>
        <authorList>
            <person name="Lin S.-Y."/>
            <person name="Tsai C.-F."/>
            <person name="Young C.-C."/>
        </authorList>
    </citation>
    <scope>NUCLEOTIDE SEQUENCE [LARGE SCALE GENOMIC DNA]</scope>
    <source>
        <strain evidence="2 3">CC-CFT640</strain>
    </source>
</reference>
<dbReference type="InterPro" id="IPR029463">
    <property type="entry name" value="Lys_MEP"/>
</dbReference>
<proteinExistence type="predicted"/>
<dbReference type="OrthoDB" id="7266602at2"/>